<evidence type="ECO:0000313" key="1">
    <source>
        <dbReference type="EMBL" id="GMG98727.1"/>
    </source>
</evidence>
<gene>
    <name evidence="1" type="ORF">Nepgr_000567</name>
</gene>
<dbReference type="Proteomes" id="UP001279734">
    <property type="component" value="Unassembled WGS sequence"/>
</dbReference>
<evidence type="ECO:0000313" key="2">
    <source>
        <dbReference type="Proteomes" id="UP001279734"/>
    </source>
</evidence>
<keyword evidence="2" id="KW-1185">Reference proteome</keyword>
<accession>A0AAD3RWY8</accession>
<organism evidence="1 2">
    <name type="scientific">Nepenthes gracilis</name>
    <name type="common">Slender pitcher plant</name>
    <dbReference type="NCBI Taxonomy" id="150966"/>
    <lineage>
        <taxon>Eukaryota</taxon>
        <taxon>Viridiplantae</taxon>
        <taxon>Streptophyta</taxon>
        <taxon>Embryophyta</taxon>
        <taxon>Tracheophyta</taxon>
        <taxon>Spermatophyta</taxon>
        <taxon>Magnoliopsida</taxon>
        <taxon>eudicotyledons</taxon>
        <taxon>Gunneridae</taxon>
        <taxon>Pentapetalae</taxon>
        <taxon>Caryophyllales</taxon>
        <taxon>Nepenthaceae</taxon>
        <taxon>Nepenthes</taxon>
    </lineage>
</organism>
<dbReference type="AlphaFoldDB" id="A0AAD3RWY8"/>
<proteinExistence type="predicted"/>
<protein>
    <submittedName>
        <fullName evidence="1">Uncharacterized protein</fullName>
    </submittedName>
</protein>
<dbReference type="EMBL" id="BSYO01000001">
    <property type="protein sequence ID" value="GMG98727.1"/>
    <property type="molecule type" value="Genomic_DNA"/>
</dbReference>
<name>A0AAD3RWY8_NEPGR</name>
<sequence>MGASTSVGMACARSWVTTAVGEVMTVLGIGLARVQAGSWRCGYSWHTEQVAAKMASNLGADLVRDQACGWRRKHDWSKELGGSRGNFVPSISLARVQVGGWVLSAGGGILSLG</sequence>
<reference evidence="1" key="1">
    <citation type="submission" date="2023-05" db="EMBL/GenBank/DDBJ databases">
        <title>Nepenthes gracilis genome sequencing.</title>
        <authorList>
            <person name="Fukushima K."/>
        </authorList>
    </citation>
    <scope>NUCLEOTIDE SEQUENCE</scope>
    <source>
        <strain evidence="1">SING2019-196</strain>
    </source>
</reference>
<comment type="caution">
    <text evidence="1">The sequence shown here is derived from an EMBL/GenBank/DDBJ whole genome shotgun (WGS) entry which is preliminary data.</text>
</comment>